<dbReference type="HOGENOM" id="CLU_2624444_0_0_1"/>
<dbReference type="EMBL" id="JH817639">
    <property type="protein sequence ID" value="EKC35533.1"/>
    <property type="molecule type" value="Genomic_DNA"/>
</dbReference>
<name>K1QNQ8_MAGGI</name>
<gene>
    <name evidence="1" type="ORF">CGI_10020300</name>
</gene>
<reference evidence="1" key="1">
    <citation type="journal article" date="2012" name="Nature">
        <title>The oyster genome reveals stress adaptation and complexity of shell formation.</title>
        <authorList>
            <person name="Zhang G."/>
            <person name="Fang X."/>
            <person name="Guo X."/>
            <person name="Li L."/>
            <person name="Luo R."/>
            <person name="Xu F."/>
            <person name="Yang P."/>
            <person name="Zhang L."/>
            <person name="Wang X."/>
            <person name="Qi H."/>
            <person name="Xiong Z."/>
            <person name="Que H."/>
            <person name="Xie Y."/>
            <person name="Holland P.W."/>
            <person name="Paps J."/>
            <person name="Zhu Y."/>
            <person name="Wu F."/>
            <person name="Chen Y."/>
            <person name="Wang J."/>
            <person name="Peng C."/>
            <person name="Meng J."/>
            <person name="Yang L."/>
            <person name="Liu J."/>
            <person name="Wen B."/>
            <person name="Zhang N."/>
            <person name="Huang Z."/>
            <person name="Zhu Q."/>
            <person name="Feng Y."/>
            <person name="Mount A."/>
            <person name="Hedgecock D."/>
            <person name="Xu Z."/>
            <person name="Liu Y."/>
            <person name="Domazet-Loso T."/>
            <person name="Du Y."/>
            <person name="Sun X."/>
            <person name="Zhang S."/>
            <person name="Liu B."/>
            <person name="Cheng P."/>
            <person name="Jiang X."/>
            <person name="Li J."/>
            <person name="Fan D."/>
            <person name="Wang W."/>
            <person name="Fu W."/>
            <person name="Wang T."/>
            <person name="Wang B."/>
            <person name="Zhang J."/>
            <person name="Peng Z."/>
            <person name="Li Y."/>
            <person name="Li N."/>
            <person name="Wang J."/>
            <person name="Chen M."/>
            <person name="He Y."/>
            <person name="Tan F."/>
            <person name="Song X."/>
            <person name="Zheng Q."/>
            <person name="Huang R."/>
            <person name="Yang H."/>
            <person name="Du X."/>
            <person name="Chen L."/>
            <person name="Yang M."/>
            <person name="Gaffney P.M."/>
            <person name="Wang S."/>
            <person name="Luo L."/>
            <person name="She Z."/>
            <person name="Ming Y."/>
            <person name="Huang W."/>
            <person name="Zhang S."/>
            <person name="Huang B."/>
            <person name="Zhang Y."/>
            <person name="Qu T."/>
            <person name="Ni P."/>
            <person name="Miao G."/>
            <person name="Wang J."/>
            <person name="Wang Q."/>
            <person name="Steinberg C.E."/>
            <person name="Wang H."/>
            <person name="Li N."/>
            <person name="Qian L."/>
            <person name="Zhang G."/>
            <person name="Li Y."/>
            <person name="Yang H."/>
            <person name="Liu X."/>
            <person name="Wang J."/>
            <person name="Yin Y."/>
            <person name="Wang J."/>
        </authorList>
    </citation>
    <scope>NUCLEOTIDE SEQUENCE [LARGE SCALE GENOMIC DNA]</scope>
    <source>
        <strain evidence="1">05x7-T-G4-1.051#20</strain>
    </source>
</reference>
<evidence type="ECO:0000313" key="1">
    <source>
        <dbReference type="EMBL" id="EKC35533.1"/>
    </source>
</evidence>
<accession>K1QNQ8</accession>
<sequence>MNGKQDRPFKVFNVTCSPGNDVEADRTIKIMWSNISTNFPERSSWTANHFVPLADREILQEAESSTKFDLADSFELDS</sequence>
<dbReference type="InParanoid" id="K1QNQ8"/>
<protein>
    <submittedName>
        <fullName evidence="1">Uncharacterized protein</fullName>
    </submittedName>
</protein>
<proteinExistence type="predicted"/>
<organism evidence="1">
    <name type="scientific">Magallana gigas</name>
    <name type="common">Pacific oyster</name>
    <name type="synonym">Crassostrea gigas</name>
    <dbReference type="NCBI Taxonomy" id="29159"/>
    <lineage>
        <taxon>Eukaryota</taxon>
        <taxon>Metazoa</taxon>
        <taxon>Spiralia</taxon>
        <taxon>Lophotrochozoa</taxon>
        <taxon>Mollusca</taxon>
        <taxon>Bivalvia</taxon>
        <taxon>Autobranchia</taxon>
        <taxon>Pteriomorphia</taxon>
        <taxon>Ostreida</taxon>
        <taxon>Ostreoidea</taxon>
        <taxon>Ostreidae</taxon>
        <taxon>Magallana</taxon>
    </lineage>
</organism>
<dbReference type="AlphaFoldDB" id="K1QNQ8"/>